<organism evidence="1 2">
    <name type="scientific">Coccidioides immitis RMSCC 2394</name>
    <dbReference type="NCBI Taxonomy" id="404692"/>
    <lineage>
        <taxon>Eukaryota</taxon>
        <taxon>Fungi</taxon>
        <taxon>Dikarya</taxon>
        <taxon>Ascomycota</taxon>
        <taxon>Pezizomycotina</taxon>
        <taxon>Eurotiomycetes</taxon>
        <taxon>Eurotiomycetidae</taxon>
        <taxon>Onygenales</taxon>
        <taxon>Onygenaceae</taxon>
        <taxon>Coccidioides</taxon>
    </lineage>
</organism>
<proteinExistence type="predicted"/>
<dbReference type="AlphaFoldDB" id="A0A0J6YNM6"/>
<sequence length="154" mass="16562">MTGGEIRQITRDAAPFQSLLIAPVNTKSESQEIALANRTPHHAAGLCVELTRIFLPSNQGPEQNALLLLPDSEQHPCTALAIPLTVALETPTSGPDPKVLKMVRWSCILSPPSRVEEVKTQMNSLTHSSLKGDRSLIFANAPGHGDDLLTRTPG</sequence>
<evidence type="ECO:0000313" key="2">
    <source>
        <dbReference type="Proteomes" id="UP000054565"/>
    </source>
</evidence>
<dbReference type="Proteomes" id="UP000054565">
    <property type="component" value="Unassembled WGS sequence"/>
</dbReference>
<accession>A0A0J6YNM6</accession>
<name>A0A0J6YNM6_COCIT</name>
<evidence type="ECO:0000313" key="1">
    <source>
        <dbReference type="EMBL" id="KMP09315.1"/>
    </source>
</evidence>
<reference evidence="2" key="1">
    <citation type="journal article" date="2010" name="Genome Res.">
        <title>Population genomic sequencing of Coccidioides fungi reveals recent hybridization and transposon control.</title>
        <authorList>
            <person name="Neafsey D.E."/>
            <person name="Barker B.M."/>
            <person name="Sharpton T.J."/>
            <person name="Stajich J.E."/>
            <person name="Park D.J."/>
            <person name="Whiston E."/>
            <person name="Hung C.-Y."/>
            <person name="McMahan C."/>
            <person name="White J."/>
            <person name="Sykes S."/>
            <person name="Heiman D."/>
            <person name="Young S."/>
            <person name="Zeng Q."/>
            <person name="Abouelleil A."/>
            <person name="Aftuck L."/>
            <person name="Bessette D."/>
            <person name="Brown A."/>
            <person name="FitzGerald M."/>
            <person name="Lui A."/>
            <person name="Macdonald J.P."/>
            <person name="Priest M."/>
            <person name="Orbach M.J."/>
            <person name="Galgiani J.N."/>
            <person name="Kirkland T.N."/>
            <person name="Cole G.T."/>
            <person name="Birren B.W."/>
            <person name="Henn M.R."/>
            <person name="Taylor J.W."/>
            <person name="Rounsley S.D."/>
        </authorList>
    </citation>
    <scope>NUCLEOTIDE SEQUENCE [LARGE SCALE GENOMIC DNA]</scope>
    <source>
        <strain evidence="2">RMSCC 2394</strain>
    </source>
</reference>
<gene>
    <name evidence="1" type="ORF">CIRG_09485</name>
</gene>
<protein>
    <submittedName>
        <fullName evidence="1">Uncharacterized protein</fullName>
    </submittedName>
</protein>
<dbReference type="EMBL" id="DS028099">
    <property type="protein sequence ID" value="KMP09315.1"/>
    <property type="molecule type" value="Genomic_DNA"/>
</dbReference>